<feature type="non-terminal residue" evidence="1">
    <location>
        <position position="1"/>
    </location>
</feature>
<dbReference type="PANTHER" id="PTHR47074:SF11">
    <property type="entry name" value="REVERSE TRANSCRIPTASE-LIKE PROTEIN"/>
    <property type="match status" value="1"/>
</dbReference>
<evidence type="ECO:0000313" key="1">
    <source>
        <dbReference type="EMBL" id="KYP41210.1"/>
    </source>
</evidence>
<name>A0A151RF11_CAJCA</name>
<evidence type="ECO:0000313" key="2">
    <source>
        <dbReference type="Proteomes" id="UP000075243"/>
    </source>
</evidence>
<dbReference type="OMA" id="NNIENAW"/>
<reference evidence="1" key="1">
    <citation type="journal article" date="2012" name="Nat. Biotechnol.">
        <title>Draft genome sequence of pigeonpea (Cajanus cajan), an orphan legume crop of resource-poor farmers.</title>
        <authorList>
            <person name="Varshney R.K."/>
            <person name="Chen W."/>
            <person name="Li Y."/>
            <person name="Bharti A.K."/>
            <person name="Saxena R.K."/>
            <person name="Schlueter J.A."/>
            <person name="Donoghue M.T."/>
            <person name="Azam S."/>
            <person name="Fan G."/>
            <person name="Whaley A.M."/>
            <person name="Farmer A.D."/>
            <person name="Sheridan J."/>
            <person name="Iwata A."/>
            <person name="Tuteja R."/>
            <person name="Penmetsa R.V."/>
            <person name="Wu W."/>
            <person name="Upadhyaya H.D."/>
            <person name="Yang S.P."/>
            <person name="Shah T."/>
            <person name="Saxena K.B."/>
            <person name="Michael T."/>
            <person name="McCombie W.R."/>
            <person name="Yang B."/>
            <person name="Zhang G."/>
            <person name="Yang H."/>
            <person name="Wang J."/>
            <person name="Spillane C."/>
            <person name="Cook D.R."/>
            <person name="May G.D."/>
            <person name="Xu X."/>
            <person name="Jackson S.A."/>
        </authorList>
    </citation>
    <scope>NUCLEOTIDE SEQUENCE [LARGE SCALE GENOMIC DNA]</scope>
</reference>
<dbReference type="Proteomes" id="UP000075243">
    <property type="component" value="Unassembled WGS sequence"/>
</dbReference>
<gene>
    <name evidence="1" type="ORF">KK1_037413</name>
</gene>
<proteinExistence type="predicted"/>
<accession>A0A151RF11</accession>
<dbReference type="AlphaFoldDB" id="A0A151RF11"/>
<dbReference type="EMBL" id="KQ483787">
    <property type="protein sequence ID" value="KYP41210.1"/>
    <property type="molecule type" value="Genomic_DNA"/>
</dbReference>
<dbReference type="Gramene" id="C.cajan_39105.t">
    <property type="protein sequence ID" value="C.cajan_39105.t"/>
    <property type="gene ID" value="C.cajan_39105"/>
</dbReference>
<evidence type="ECO:0008006" key="3">
    <source>
        <dbReference type="Google" id="ProtNLM"/>
    </source>
</evidence>
<dbReference type="InterPro" id="IPR052929">
    <property type="entry name" value="RNase_H-like_EbsB-rel"/>
</dbReference>
<keyword evidence="2" id="KW-1185">Reference proteome</keyword>
<organism evidence="1 2">
    <name type="scientific">Cajanus cajan</name>
    <name type="common">Pigeon pea</name>
    <name type="synonym">Cajanus indicus</name>
    <dbReference type="NCBI Taxonomy" id="3821"/>
    <lineage>
        <taxon>Eukaryota</taxon>
        <taxon>Viridiplantae</taxon>
        <taxon>Streptophyta</taxon>
        <taxon>Embryophyta</taxon>
        <taxon>Tracheophyta</taxon>
        <taxon>Spermatophyta</taxon>
        <taxon>Magnoliopsida</taxon>
        <taxon>eudicotyledons</taxon>
        <taxon>Gunneridae</taxon>
        <taxon>Pentapetalae</taxon>
        <taxon>rosids</taxon>
        <taxon>fabids</taxon>
        <taxon>Fabales</taxon>
        <taxon>Fabaceae</taxon>
        <taxon>Papilionoideae</taxon>
        <taxon>50 kb inversion clade</taxon>
        <taxon>NPAAA clade</taxon>
        <taxon>indigoferoid/millettioid clade</taxon>
        <taxon>Phaseoleae</taxon>
        <taxon>Cajanus</taxon>
    </lineage>
</organism>
<sequence>DVLPKKSRLQSGIVHCPVSSLLCENNIENAWNLLVGCSKAQQCWSISSLEIALGSNIGRNIVFRAKASLTDWIQARHRNVDQPPTVPVSIPKQWHPPNLGTIKCNVDAALFTGAGACGIGICLRDHTGKIIRAISCNFPLLPKPSVKLLLYWKQ</sequence>
<protein>
    <recommendedName>
        <fullName evidence="3">RNase H type-1 domain-containing protein</fullName>
    </recommendedName>
</protein>
<dbReference type="PANTHER" id="PTHR47074">
    <property type="entry name" value="BNAC02G40300D PROTEIN"/>
    <property type="match status" value="1"/>
</dbReference>